<proteinExistence type="predicted"/>
<dbReference type="EMBL" id="JAQJZL010000015">
    <property type="protein sequence ID" value="KAJ6027395.1"/>
    <property type="molecule type" value="Genomic_DNA"/>
</dbReference>
<reference evidence="2" key="2">
    <citation type="submission" date="2023-01" db="EMBL/GenBank/DDBJ databases">
        <authorList>
            <person name="Petersen C."/>
        </authorList>
    </citation>
    <scope>NUCLEOTIDE SEQUENCE</scope>
    <source>
        <strain evidence="2">IBT 15450</strain>
    </source>
</reference>
<keyword evidence="1" id="KW-0812">Transmembrane</keyword>
<evidence type="ECO:0000256" key="1">
    <source>
        <dbReference type="SAM" id="Phobius"/>
    </source>
</evidence>
<accession>A0AAD6I1Z4</accession>
<comment type="caution">
    <text evidence="2">The sequence shown here is derived from an EMBL/GenBank/DDBJ whole genome shotgun (WGS) entry which is preliminary data.</text>
</comment>
<feature type="transmembrane region" description="Helical" evidence="1">
    <location>
        <begin position="63"/>
        <end position="82"/>
    </location>
</feature>
<dbReference type="AlphaFoldDB" id="A0AAD6I1Z4"/>
<keyword evidence="1" id="KW-1133">Transmembrane helix</keyword>
<keyword evidence="3" id="KW-1185">Reference proteome</keyword>
<gene>
    <name evidence="2" type="ORF">N7460_012212</name>
</gene>
<reference evidence="2" key="1">
    <citation type="journal article" date="2023" name="IMA Fungus">
        <title>Comparative genomic study of the Penicillium genus elucidates a diverse pangenome and 15 lateral gene transfer events.</title>
        <authorList>
            <person name="Petersen C."/>
            <person name="Sorensen T."/>
            <person name="Nielsen M.R."/>
            <person name="Sondergaard T.E."/>
            <person name="Sorensen J.L."/>
            <person name="Fitzpatrick D.A."/>
            <person name="Frisvad J.C."/>
            <person name="Nielsen K.L."/>
        </authorList>
    </citation>
    <scope>NUCLEOTIDE SEQUENCE</scope>
    <source>
        <strain evidence="2">IBT 15450</strain>
    </source>
</reference>
<evidence type="ECO:0000313" key="3">
    <source>
        <dbReference type="Proteomes" id="UP001219568"/>
    </source>
</evidence>
<sequence length="92" mass="10049">MSLGYSGMGAWCLLFPSSVITLCLTPRYISFDHTTLLLMRCFGAQATTCGMLLGTATMTRRSFQAFGLAMIPYLAFNAWFGLGPGKGQDTEY</sequence>
<evidence type="ECO:0000313" key="2">
    <source>
        <dbReference type="EMBL" id="KAJ6027395.1"/>
    </source>
</evidence>
<dbReference type="Proteomes" id="UP001219568">
    <property type="component" value="Unassembled WGS sequence"/>
</dbReference>
<keyword evidence="1" id="KW-0472">Membrane</keyword>
<feature type="transmembrane region" description="Helical" evidence="1">
    <location>
        <begin position="6"/>
        <end position="25"/>
    </location>
</feature>
<feature type="transmembrane region" description="Helical" evidence="1">
    <location>
        <begin position="37"/>
        <end position="57"/>
    </location>
</feature>
<organism evidence="2 3">
    <name type="scientific">Penicillium canescens</name>
    <dbReference type="NCBI Taxonomy" id="5083"/>
    <lineage>
        <taxon>Eukaryota</taxon>
        <taxon>Fungi</taxon>
        <taxon>Dikarya</taxon>
        <taxon>Ascomycota</taxon>
        <taxon>Pezizomycotina</taxon>
        <taxon>Eurotiomycetes</taxon>
        <taxon>Eurotiomycetidae</taxon>
        <taxon>Eurotiales</taxon>
        <taxon>Aspergillaceae</taxon>
        <taxon>Penicillium</taxon>
    </lineage>
</organism>
<protein>
    <submittedName>
        <fullName evidence="2">Uncharacterized protein</fullName>
    </submittedName>
</protein>
<name>A0AAD6I1Z4_PENCN</name>